<feature type="transmembrane region" description="Helical" evidence="6">
    <location>
        <begin position="717"/>
        <end position="738"/>
    </location>
</feature>
<dbReference type="AlphaFoldDB" id="A0A2N9DWD4"/>
<sequence>MKNIAELFKLDWRRLFKNPVAFLLILALIIIPSLYAWFNIWALWDPYSKTQDLQVAVYSADQSITVADKKVAIGDELIGQLKKNDKLGWQFTTSKKQLDQGVKTGKYYAGIYIPKNFSKDLISFIDGQIQKPMIVYSSNDKINAIAPKITSAGATTLQSTISDEFVTTVAKTLMSTLNKAGFELDANLPVINRFSSLILKTDQQIPQINQYTQQVLTLQKKLPAMAVKLAQANEFAAFLPQANTMAKKITGLNSYLPQVEATGQLVTTVQGKIPEIQQVGQQIATIDSDFDGIANTLTNGIDEAKTGLTVLNKTQKVLPDLISFSQSAQDVSGEIKTDLIPKLKTALPAIQSAIDQGLTITNQIAKNIATDLTLVNQQLEALQNNPDNIEAKAALKAALQQLETHVTTLQAQNTQLADTLQSLQDAYNSAATAAGQPESHQLDTPIKNLRLVATQLGQFKAHLDTVLANYDQLSLTELQTAIKQVIAFENQVQATIQQIQAAKIGTTVASLLDQFSTLINQGDAVLSQLNSQVLPKLPSLLTNTQKTLQTAITYLEKYEAQIPAIKQEVHDANTLLNGNMSTIITGLNTASAFYQNDYPTVKNKLQLATNFINNDLPGIETDLTSTLAMANAKFPQLKTALNDATDLINNDWPFLRSGIQKGAAAIRQQQKTVDLKDLIKLLRRDATKESNFLAEPVKLKEKHVYPIKNYGSASAPFYTALCLWVGALLLSNIVLTNFSLDDAQQKKYTKKQQFIARWLTYIVIGIAQAAIVVIGNLFILKAYVVDKLALFLLAIFLSMVFMTIVYVLAAMFGNVGKGLAMIILVLSISGGGGNFPVVLSDSFFQFINPLLPFTYGVNMLREPTGGIYGPNLWYNVAILALFGISFFFIGLFFKDRINPWFNKLHAAAAKSHIIH</sequence>
<evidence type="ECO:0000256" key="5">
    <source>
        <dbReference type="SAM" id="Coils"/>
    </source>
</evidence>
<dbReference type="EMBL" id="OGVC01000025">
    <property type="protein sequence ID" value="SPC38849.1"/>
    <property type="molecule type" value="Genomic_DNA"/>
</dbReference>
<feature type="transmembrane region" description="Helical" evidence="6">
    <location>
        <begin position="789"/>
        <end position="812"/>
    </location>
</feature>
<dbReference type="RefSeq" id="WP_106483328.1">
    <property type="nucleotide sequence ID" value="NZ_LT984417.1"/>
</dbReference>
<dbReference type="InterPro" id="IPR013525">
    <property type="entry name" value="ABC2_TM"/>
</dbReference>
<feature type="transmembrane region" description="Helical" evidence="6">
    <location>
        <begin position="872"/>
        <end position="893"/>
    </location>
</feature>
<protein>
    <submittedName>
        <fullName evidence="8">Phage infection protein</fullName>
    </submittedName>
</protein>
<evidence type="ECO:0000256" key="4">
    <source>
        <dbReference type="ARBA" id="ARBA00023136"/>
    </source>
</evidence>
<evidence type="ECO:0000256" key="3">
    <source>
        <dbReference type="ARBA" id="ARBA00022989"/>
    </source>
</evidence>
<organism evidence="8 9">
    <name type="scientific">Latilactobacillus fuchuensis</name>
    <dbReference type="NCBI Taxonomy" id="164393"/>
    <lineage>
        <taxon>Bacteria</taxon>
        <taxon>Bacillati</taxon>
        <taxon>Bacillota</taxon>
        <taxon>Bacilli</taxon>
        <taxon>Lactobacillales</taxon>
        <taxon>Lactobacillaceae</taxon>
        <taxon>Latilactobacillus</taxon>
    </lineage>
</organism>
<dbReference type="Proteomes" id="UP000238739">
    <property type="component" value="Unassembled WGS sequence"/>
</dbReference>
<feature type="transmembrane region" description="Helical" evidence="6">
    <location>
        <begin position="758"/>
        <end position="783"/>
    </location>
</feature>
<dbReference type="GO" id="GO:0140359">
    <property type="term" value="F:ABC-type transporter activity"/>
    <property type="evidence" value="ECO:0007669"/>
    <property type="project" value="InterPro"/>
</dbReference>
<dbReference type="InterPro" id="IPR017501">
    <property type="entry name" value="Phage_infect_YhgE_C"/>
</dbReference>
<dbReference type="GO" id="GO:0016020">
    <property type="term" value="C:membrane"/>
    <property type="evidence" value="ECO:0007669"/>
    <property type="project" value="UniProtKB-SubCell"/>
</dbReference>
<evidence type="ECO:0000256" key="1">
    <source>
        <dbReference type="ARBA" id="ARBA00004141"/>
    </source>
</evidence>
<name>A0A2N9DWD4_9LACO</name>
<dbReference type="InterPro" id="IPR017500">
    <property type="entry name" value="Phage_infect_YhgE_N"/>
</dbReference>
<evidence type="ECO:0000313" key="8">
    <source>
        <dbReference type="EMBL" id="SPC38849.1"/>
    </source>
</evidence>
<evidence type="ECO:0000256" key="2">
    <source>
        <dbReference type="ARBA" id="ARBA00022692"/>
    </source>
</evidence>
<dbReference type="Gene3D" id="3.40.1710.10">
    <property type="entry name" value="abc type-2 transporter like domain"/>
    <property type="match status" value="1"/>
</dbReference>
<feature type="domain" description="ABC-2 type transporter transmembrane" evidence="7">
    <location>
        <begin position="555"/>
        <end position="891"/>
    </location>
</feature>
<dbReference type="PANTHER" id="PTHR43077:SF10">
    <property type="entry name" value="TRANSPORT PERMEASE PROTEIN"/>
    <property type="match status" value="1"/>
</dbReference>
<feature type="transmembrane region" description="Helical" evidence="6">
    <location>
        <begin position="20"/>
        <end position="44"/>
    </location>
</feature>
<keyword evidence="4 6" id="KW-0472">Membrane</keyword>
<keyword evidence="9" id="KW-1185">Reference proteome</keyword>
<gene>
    <name evidence="8" type="primary">pip</name>
    <name evidence="8" type="ORF">LFUMFP_310013</name>
</gene>
<dbReference type="PANTHER" id="PTHR43077">
    <property type="entry name" value="TRANSPORT PERMEASE YVFS-RELATED"/>
    <property type="match status" value="1"/>
</dbReference>
<reference evidence="8" key="1">
    <citation type="submission" date="2018-01" db="EMBL/GenBank/DDBJ databases">
        <authorList>
            <person name="Chaillou S."/>
        </authorList>
    </citation>
    <scope>NUCLEOTIDE SEQUENCE [LARGE SCALE GENOMIC DNA]</scope>
    <source>
        <strain evidence="8">MFPC41A2801</strain>
    </source>
</reference>
<evidence type="ECO:0000256" key="6">
    <source>
        <dbReference type="SAM" id="Phobius"/>
    </source>
</evidence>
<evidence type="ECO:0000259" key="7">
    <source>
        <dbReference type="Pfam" id="PF12698"/>
    </source>
</evidence>
<proteinExistence type="predicted"/>
<accession>A0A2N9DWD4</accession>
<dbReference type="Pfam" id="PF12698">
    <property type="entry name" value="ABC2_membrane_3"/>
    <property type="match status" value="2"/>
</dbReference>
<evidence type="ECO:0000313" key="9">
    <source>
        <dbReference type="Proteomes" id="UP000238739"/>
    </source>
</evidence>
<feature type="coiled-coil region" evidence="5">
    <location>
        <begin position="365"/>
        <end position="426"/>
    </location>
</feature>
<keyword evidence="5" id="KW-0175">Coiled coil</keyword>
<keyword evidence="2 6" id="KW-0812">Transmembrane</keyword>
<dbReference type="NCBIfam" id="TIGR03061">
    <property type="entry name" value="pip_yhgE_Nterm"/>
    <property type="match status" value="1"/>
</dbReference>
<keyword evidence="3 6" id="KW-1133">Transmembrane helix</keyword>
<feature type="domain" description="ABC-2 type transporter transmembrane" evidence="7">
    <location>
        <begin position="26"/>
        <end position="162"/>
    </location>
</feature>
<dbReference type="InterPro" id="IPR051328">
    <property type="entry name" value="T7SS_ABC-Transporter"/>
</dbReference>
<feature type="transmembrane region" description="Helical" evidence="6">
    <location>
        <begin position="819"/>
        <end position="839"/>
    </location>
</feature>
<comment type="caution">
    <text evidence="8">The sequence shown here is derived from an EMBL/GenBank/DDBJ whole genome shotgun (WGS) entry which is preliminary data.</text>
</comment>
<comment type="subcellular location">
    <subcellularLocation>
        <location evidence="1">Membrane</location>
        <topology evidence="1">Multi-pass membrane protein</topology>
    </subcellularLocation>
</comment>
<dbReference type="NCBIfam" id="TIGR03062">
    <property type="entry name" value="pip_yhgE_Cterm"/>
    <property type="match status" value="1"/>
</dbReference>